<dbReference type="SUPFAM" id="SSF75005">
    <property type="entry name" value="Arabinanase/levansucrase/invertase"/>
    <property type="match status" value="1"/>
</dbReference>
<evidence type="ECO:0000313" key="1">
    <source>
        <dbReference type="EMBL" id="GAA5180728.1"/>
    </source>
</evidence>
<gene>
    <name evidence="1" type="ORF">GCM10023322_13690</name>
</gene>
<dbReference type="EMBL" id="BAABJQ010000003">
    <property type="protein sequence ID" value="GAA5180728.1"/>
    <property type="molecule type" value="Genomic_DNA"/>
</dbReference>
<evidence type="ECO:0008006" key="3">
    <source>
        <dbReference type="Google" id="ProtNLM"/>
    </source>
</evidence>
<dbReference type="InterPro" id="IPR023296">
    <property type="entry name" value="Glyco_hydro_beta-prop_sf"/>
</dbReference>
<keyword evidence="2" id="KW-1185">Reference proteome</keyword>
<reference evidence="2" key="1">
    <citation type="journal article" date="2019" name="Int. J. Syst. Evol. Microbiol.">
        <title>The Global Catalogue of Microorganisms (GCM) 10K type strain sequencing project: providing services to taxonomists for standard genome sequencing and annotation.</title>
        <authorList>
            <consortium name="The Broad Institute Genomics Platform"/>
            <consortium name="The Broad Institute Genome Sequencing Center for Infectious Disease"/>
            <person name="Wu L."/>
            <person name="Ma J."/>
        </authorList>
    </citation>
    <scope>NUCLEOTIDE SEQUENCE [LARGE SCALE GENOMIC DNA]</scope>
    <source>
        <strain evidence="2">JCM 18304</strain>
    </source>
</reference>
<dbReference type="Gene3D" id="2.115.10.20">
    <property type="entry name" value="Glycosyl hydrolase domain, family 43"/>
    <property type="match status" value="2"/>
</dbReference>
<dbReference type="RefSeq" id="WP_345627131.1">
    <property type="nucleotide sequence ID" value="NZ_BAABJQ010000003.1"/>
</dbReference>
<dbReference type="Proteomes" id="UP001501570">
    <property type="component" value="Unassembled WGS sequence"/>
</dbReference>
<accession>A0ABP9RNF1</accession>
<organism evidence="1 2">
    <name type="scientific">Rugosimonospora acidiphila</name>
    <dbReference type="NCBI Taxonomy" id="556531"/>
    <lineage>
        <taxon>Bacteria</taxon>
        <taxon>Bacillati</taxon>
        <taxon>Actinomycetota</taxon>
        <taxon>Actinomycetes</taxon>
        <taxon>Micromonosporales</taxon>
        <taxon>Micromonosporaceae</taxon>
        <taxon>Rugosimonospora</taxon>
    </lineage>
</organism>
<sequence length="304" mass="33007">MSGLAHSMPTPRWEGSTVVVPPPEAGPGAWAGAPSAVLVDGVVYLAYRLRLRIGQGRGYGNVLARSDDGVHFEQLGLIEKYRFGAESLERPALTVTPDGRWRLYISAATPGTKHWRVDLLEADAPENLPDAPAKTVLPGDDTIGVKDPVLLHDSGRWHLWASVHPLESDENADRMTTRYAISPNGVDWAWQGTVLQGQAGQWDARGVRLTSVLAHDDGLLASYDGRASAAENWEERTGTARGGRLPDGLFGALRADDAPPLGSPHPPNGLRYLSVLTLPDGRYRIYYEATRADGAHELRTEVLD</sequence>
<proteinExistence type="predicted"/>
<comment type="caution">
    <text evidence="1">The sequence shown here is derived from an EMBL/GenBank/DDBJ whole genome shotgun (WGS) entry which is preliminary data.</text>
</comment>
<protein>
    <recommendedName>
        <fullName evidence="3">Glycosyl hydrolases family 43</fullName>
    </recommendedName>
</protein>
<evidence type="ECO:0000313" key="2">
    <source>
        <dbReference type="Proteomes" id="UP001501570"/>
    </source>
</evidence>
<name>A0ABP9RNF1_9ACTN</name>